<dbReference type="Gene3D" id="3.30.465.10">
    <property type="match status" value="1"/>
</dbReference>
<dbReference type="GO" id="GO:0016491">
    <property type="term" value="F:oxidoreductase activity"/>
    <property type="evidence" value="ECO:0007669"/>
    <property type="project" value="UniProtKB-KW"/>
</dbReference>
<dbReference type="AlphaFoldDB" id="X0UX38"/>
<protein>
    <recommendedName>
        <fullName evidence="4">FAD-binding PCMH-type domain-containing protein</fullName>
    </recommendedName>
</protein>
<evidence type="ECO:0000256" key="1">
    <source>
        <dbReference type="ARBA" id="ARBA00022630"/>
    </source>
</evidence>
<evidence type="ECO:0000259" key="4">
    <source>
        <dbReference type="PROSITE" id="PS51387"/>
    </source>
</evidence>
<dbReference type="InterPro" id="IPR036318">
    <property type="entry name" value="FAD-bd_PCMH-like_sf"/>
</dbReference>
<reference evidence="5" key="1">
    <citation type="journal article" date="2014" name="Front. Microbiol.">
        <title>High frequency of phylogenetically diverse reductive dehalogenase-homologous genes in deep subseafloor sedimentary metagenomes.</title>
        <authorList>
            <person name="Kawai M."/>
            <person name="Futagami T."/>
            <person name="Toyoda A."/>
            <person name="Takaki Y."/>
            <person name="Nishi S."/>
            <person name="Hori S."/>
            <person name="Arai W."/>
            <person name="Tsubouchi T."/>
            <person name="Morono Y."/>
            <person name="Uchiyama I."/>
            <person name="Ito T."/>
            <person name="Fujiyama A."/>
            <person name="Inagaki F."/>
            <person name="Takami H."/>
        </authorList>
    </citation>
    <scope>NUCLEOTIDE SEQUENCE</scope>
    <source>
        <strain evidence="5">Expedition CK06-06</strain>
    </source>
</reference>
<dbReference type="Pfam" id="PF00941">
    <property type="entry name" value="FAD_binding_5"/>
    <property type="match status" value="1"/>
</dbReference>
<evidence type="ECO:0000256" key="3">
    <source>
        <dbReference type="ARBA" id="ARBA00023002"/>
    </source>
</evidence>
<gene>
    <name evidence="5" type="ORF">S01H1_42887</name>
</gene>
<dbReference type="PROSITE" id="PS51387">
    <property type="entry name" value="FAD_PCMH"/>
    <property type="match status" value="1"/>
</dbReference>
<evidence type="ECO:0000256" key="2">
    <source>
        <dbReference type="ARBA" id="ARBA00022827"/>
    </source>
</evidence>
<dbReference type="InterPro" id="IPR016167">
    <property type="entry name" value="FAD-bd_PCMH_sub1"/>
</dbReference>
<dbReference type="SUPFAM" id="SSF56176">
    <property type="entry name" value="FAD-binding/transporter-associated domain-like"/>
    <property type="match status" value="1"/>
</dbReference>
<feature type="domain" description="FAD-binding PCMH-type" evidence="4">
    <location>
        <begin position="4"/>
        <end position="150"/>
    </location>
</feature>
<dbReference type="InterPro" id="IPR016166">
    <property type="entry name" value="FAD-bd_PCMH"/>
</dbReference>
<keyword evidence="2" id="KW-0274">FAD</keyword>
<dbReference type="InterPro" id="IPR002346">
    <property type="entry name" value="Mopterin_DH_FAD-bd"/>
</dbReference>
<name>X0UX38_9ZZZZ</name>
<evidence type="ECO:0000313" key="5">
    <source>
        <dbReference type="EMBL" id="GAG10325.1"/>
    </source>
</evidence>
<keyword evidence="3" id="KW-0560">Oxidoreductase</keyword>
<keyword evidence="1" id="KW-0285">Flavoprotein</keyword>
<comment type="caution">
    <text evidence="5">The sequence shown here is derived from an EMBL/GenBank/DDBJ whole genome shotgun (WGS) entry which is preliminary data.</text>
</comment>
<accession>X0UX38</accession>
<dbReference type="GO" id="GO:0071949">
    <property type="term" value="F:FAD binding"/>
    <property type="evidence" value="ECO:0007669"/>
    <property type="project" value="InterPro"/>
</dbReference>
<dbReference type="InterPro" id="IPR016169">
    <property type="entry name" value="FAD-bd_PCMH_sub2"/>
</dbReference>
<dbReference type="PANTHER" id="PTHR42659:SF2">
    <property type="entry name" value="XANTHINE DEHYDROGENASE SUBUNIT C-RELATED"/>
    <property type="match status" value="1"/>
</dbReference>
<dbReference type="PANTHER" id="PTHR42659">
    <property type="entry name" value="XANTHINE DEHYDROGENASE SUBUNIT C-RELATED"/>
    <property type="match status" value="1"/>
</dbReference>
<dbReference type="InterPro" id="IPR051312">
    <property type="entry name" value="Diverse_Substr_Oxidored"/>
</dbReference>
<dbReference type="Gene3D" id="3.30.43.10">
    <property type="entry name" value="Uridine Diphospho-n-acetylenolpyruvylglucosamine Reductase, domain 2"/>
    <property type="match status" value="1"/>
</dbReference>
<organism evidence="5">
    <name type="scientific">marine sediment metagenome</name>
    <dbReference type="NCBI Taxonomy" id="412755"/>
    <lineage>
        <taxon>unclassified sequences</taxon>
        <taxon>metagenomes</taxon>
        <taxon>ecological metagenomes</taxon>
    </lineage>
</organism>
<proteinExistence type="predicted"/>
<feature type="non-terminal residue" evidence="5">
    <location>
        <position position="150"/>
    </location>
</feature>
<dbReference type="EMBL" id="BARS01027294">
    <property type="protein sequence ID" value="GAG10325.1"/>
    <property type="molecule type" value="Genomic_DNA"/>
</dbReference>
<sequence length="150" mass="16113">MSSTTLSKFTHINATTLDEAVTALGSANAWVVAGGTDLFGTMRCHILPSDMYPKTVVNLKTIPGLDYIQVDGGTLKIGALTRLEDIAKSSDVHDGWSALAEAAHKTASPHIREMGTIGGNICQLNRCWYFRSGENKFDCVRKGGGMCYAT</sequence>